<dbReference type="GO" id="GO:0004514">
    <property type="term" value="F:nicotinate-nucleotide diphosphorylase (carboxylating) activity"/>
    <property type="evidence" value="ECO:0007669"/>
    <property type="project" value="UniProtKB-EC"/>
</dbReference>
<gene>
    <name evidence="16" type="primary">nadC</name>
    <name evidence="16" type="ORF">HG66A1_06560</name>
</gene>
<dbReference type="PIRSF" id="PIRSF006250">
    <property type="entry name" value="NadC_ModD"/>
    <property type="match status" value="1"/>
</dbReference>
<comment type="pathway">
    <text evidence="2">Cofactor biosynthesis; NAD(+) biosynthesis; nicotinate D-ribonucleotide from quinolinate: step 1/1.</text>
</comment>
<comment type="subunit">
    <text evidence="4">Hexamer formed by 3 homodimers.</text>
</comment>
<evidence type="ECO:0000256" key="12">
    <source>
        <dbReference type="PIRNR" id="PIRNR006250"/>
    </source>
</evidence>
<feature type="binding site" evidence="13">
    <location>
        <position position="256"/>
    </location>
    <ligand>
        <name>substrate</name>
    </ligand>
</feature>
<protein>
    <recommendedName>
        <fullName evidence="11">Probable nicotinate-nucleotide pyrophosphorylase [carboxylating]</fullName>
        <ecNumber evidence="5">2.4.2.19</ecNumber>
    </recommendedName>
    <alternativeName>
        <fullName evidence="9">Quinolinate phosphoribosyltransferase [decarboxylating]</fullName>
    </alternativeName>
</protein>
<dbReference type="InterPro" id="IPR037128">
    <property type="entry name" value="Quinolinate_PRibosylTase_N_sf"/>
</dbReference>
<evidence type="ECO:0000256" key="2">
    <source>
        <dbReference type="ARBA" id="ARBA00004893"/>
    </source>
</evidence>
<evidence type="ECO:0000256" key="13">
    <source>
        <dbReference type="PIRSR" id="PIRSR006250-1"/>
    </source>
</evidence>
<evidence type="ECO:0000256" key="3">
    <source>
        <dbReference type="ARBA" id="ARBA00009400"/>
    </source>
</evidence>
<evidence type="ECO:0000256" key="4">
    <source>
        <dbReference type="ARBA" id="ARBA00011218"/>
    </source>
</evidence>
<dbReference type="InterPro" id="IPR013785">
    <property type="entry name" value="Aldolase_TIM"/>
</dbReference>
<evidence type="ECO:0000313" key="16">
    <source>
        <dbReference type="EMBL" id="QDT18893.1"/>
    </source>
</evidence>
<dbReference type="OrthoDB" id="9782546at2"/>
<dbReference type="GO" id="GO:0005737">
    <property type="term" value="C:cytoplasm"/>
    <property type="evidence" value="ECO:0007669"/>
    <property type="project" value="TreeGrafter"/>
</dbReference>
<reference evidence="16 17" key="1">
    <citation type="submission" date="2019-02" db="EMBL/GenBank/DDBJ databases">
        <title>Deep-cultivation of Planctomycetes and their phenomic and genomic characterization uncovers novel biology.</title>
        <authorList>
            <person name="Wiegand S."/>
            <person name="Jogler M."/>
            <person name="Boedeker C."/>
            <person name="Pinto D."/>
            <person name="Vollmers J."/>
            <person name="Rivas-Marin E."/>
            <person name="Kohn T."/>
            <person name="Peeters S.H."/>
            <person name="Heuer A."/>
            <person name="Rast P."/>
            <person name="Oberbeckmann S."/>
            <person name="Bunk B."/>
            <person name="Jeske O."/>
            <person name="Meyerdierks A."/>
            <person name="Storesund J.E."/>
            <person name="Kallscheuer N."/>
            <person name="Luecker S."/>
            <person name="Lage O.M."/>
            <person name="Pohl T."/>
            <person name="Merkel B.J."/>
            <person name="Hornburger P."/>
            <person name="Mueller R.-W."/>
            <person name="Bruemmer F."/>
            <person name="Labrenz M."/>
            <person name="Spormann A.M."/>
            <person name="Op den Camp H."/>
            <person name="Overmann J."/>
            <person name="Amann R."/>
            <person name="Jetten M.S.M."/>
            <person name="Mascher T."/>
            <person name="Medema M.H."/>
            <person name="Devos D.P."/>
            <person name="Kaster A.-K."/>
            <person name="Ovreas L."/>
            <person name="Rohde M."/>
            <person name="Galperin M.Y."/>
            <person name="Jogler C."/>
        </authorList>
    </citation>
    <scope>NUCLEOTIDE SEQUENCE [LARGE SCALE GENOMIC DNA]</scope>
    <source>
        <strain evidence="16 17">HG66A1</strain>
    </source>
</reference>
<dbReference type="SUPFAM" id="SSF54675">
    <property type="entry name" value="Nicotinate/Quinolinate PRTase N-terminal domain-like"/>
    <property type="match status" value="1"/>
</dbReference>
<evidence type="ECO:0000313" key="17">
    <source>
        <dbReference type="Proteomes" id="UP000320421"/>
    </source>
</evidence>
<feature type="binding site" evidence="13">
    <location>
        <begin position="282"/>
        <end position="284"/>
    </location>
    <ligand>
        <name>substrate</name>
    </ligand>
</feature>
<dbReference type="CDD" id="cd01572">
    <property type="entry name" value="QPRTase"/>
    <property type="match status" value="1"/>
</dbReference>
<evidence type="ECO:0000256" key="1">
    <source>
        <dbReference type="ARBA" id="ARBA00003237"/>
    </source>
</evidence>
<feature type="binding site" evidence="13">
    <location>
        <position position="235"/>
    </location>
    <ligand>
        <name>substrate</name>
    </ligand>
</feature>
<dbReference type="EC" id="2.4.2.19" evidence="5"/>
<dbReference type="Gene3D" id="3.20.20.70">
    <property type="entry name" value="Aldolase class I"/>
    <property type="match status" value="1"/>
</dbReference>
<comment type="function">
    <text evidence="1">Involved in the catabolism of quinolinic acid (QA).</text>
</comment>
<dbReference type="Gene3D" id="3.90.1170.20">
    <property type="entry name" value="Quinolinate phosphoribosyl transferase, N-terminal domain"/>
    <property type="match status" value="1"/>
</dbReference>
<feature type="domain" description="Quinolinate phosphoribosyl transferase N-terminal" evidence="15">
    <location>
        <begin position="57"/>
        <end position="142"/>
    </location>
</feature>
<keyword evidence="6" id="KW-0662">Pyridine nucleotide biosynthesis</keyword>
<dbReference type="Pfam" id="PF02749">
    <property type="entry name" value="QRPTase_N"/>
    <property type="match status" value="1"/>
</dbReference>
<comment type="catalytic activity">
    <reaction evidence="10">
        <text>nicotinate beta-D-ribonucleotide + CO2 + diphosphate = quinolinate + 5-phospho-alpha-D-ribose 1-diphosphate + 2 H(+)</text>
        <dbReference type="Rhea" id="RHEA:12733"/>
        <dbReference type="ChEBI" id="CHEBI:15378"/>
        <dbReference type="ChEBI" id="CHEBI:16526"/>
        <dbReference type="ChEBI" id="CHEBI:29959"/>
        <dbReference type="ChEBI" id="CHEBI:33019"/>
        <dbReference type="ChEBI" id="CHEBI:57502"/>
        <dbReference type="ChEBI" id="CHEBI:58017"/>
        <dbReference type="EC" id="2.4.2.19"/>
    </reaction>
</comment>
<dbReference type="InterPro" id="IPR027277">
    <property type="entry name" value="NadC/ModD"/>
</dbReference>
<dbReference type="UniPathway" id="UPA00253">
    <property type="reaction ID" value="UER00331"/>
</dbReference>
<dbReference type="InterPro" id="IPR022412">
    <property type="entry name" value="Quinolinate_PRibosylTrfase_N"/>
</dbReference>
<dbReference type="PANTHER" id="PTHR32179:SF3">
    <property type="entry name" value="NICOTINATE-NUCLEOTIDE PYROPHOSPHORYLASE [CARBOXYLATING]"/>
    <property type="match status" value="1"/>
</dbReference>
<name>A0A517PHM9_9PLAN</name>
<feature type="binding site" evidence="13">
    <location>
        <position position="132"/>
    </location>
    <ligand>
        <name>substrate</name>
    </ligand>
</feature>
<evidence type="ECO:0000259" key="14">
    <source>
        <dbReference type="Pfam" id="PF01729"/>
    </source>
</evidence>
<evidence type="ECO:0000256" key="10">
    <source>
        <dbReference type="ARBA" id="ARBA00047445"/>
    </source>
</evidence>
<dbReference type="GO" id="GO:0034213">
    <property type="term" value="P:quinolinate catabolic process"/>
    <property type="evidence" value="ECO:0007669"/>
    <property type="project" value="TreeGrafter"/>
</dbReference>
<sequence length="323" mass="34791">MLVRCWIQNRNAPESARSQTPEYRDAHVTVPFTQPHEAAARTLIKLSLAEDLQETGDLTCQALIEDTDQAEIQIVARQSGILAGSPITSLIFAELDPRVTCEHHLADGASLEPGSVISTCAGPLASLLTGERTVLNFLTHLCGVASQTAEYVKAIEGTRACILDTRKTLPGWRVLEKYAVAAGGGTNHRMGLYDGILIKDNHLAAWASRNSHPTIAAAVQQARESVNGEKGVEVEVDTLEQLADALEGKPEIVLLDNMSPETMREAIQMRDAQSPATLLEASGGINLETVRAAAETGVERISVGALTHSVISLDIGFDWKRRT</sequence>
<proteinExistence type="inferred from homology"/>
<dbReference type="PANTHER" id="PTHR32179">
    <property type="entry name" value="NICOTINATE-NUCLEOTIDE PYROPHOSPHORYLASE [CARBOXYLATING]"/>
    <property type="match status" value="1"/>
</dbReference>
<evidence type="ECO:0000256" key="9">
    <source>
        <dbReference type="ARBA" id="ARBA00033102"/>
    </source>
</evidence>
<dbReference type="AlphaFoldDB" id="A0A517PHM9"/>
<evidence type="ECO:0000256" key="6">
    <source>
        <dbReference type="ARBA" id="ARBA00022642"/>
    </source>
</evidence>
<feature type="binding site" evidence="13">
    <location>
        <position position="189"/>
    </location>
    <ligand>
        <name>substrate</name>
    </ligand>
</feature>
<keyword evidence="17" id="KW-1185">Reference proteome</keyword>
<dbReference type="GO" id="GO:0009435">
    <property type="term" value="P:NAD+ biosynthetic process"/>
    <property type="evidence" value="ECO:0007669"/>
    <property type="project" value="UniProtKB-UniPathway"/>
</dbReference>
<keyword evidence="7 12" id="KW-0328">Glycosyltransferase</keyword>
<evidence type="ECO:0000256" key="7">
    <source>
        <dbReference type="ARBA" id="ARBA00022676"/>
    </source>
</evidence>
<dbReference type="FunFam" id="3.20.20.70:FF:000030">
    <property type="entry name" value="Nicotinate-nucleotide pyrophosphorylase, carboxylating"/>
    <property type="match status" value="1"/>
</dbReference>
<dbReference type="InterPro" id="IPR002638">
    <property type="entry name" value="Quinolinate_PRibosylTrfase_C"/>
</dbReference>
<organism evidence="16 17">
    <name type="scientific">Gimesia chilikensis</name>
    <dbReference type="NCBI Taxonomy" id="2605989"/>
    <lineage>
        <taxon>Bacteria</taxon>
        <taxon>Pseudomonadati</taxon>
        <taxon>Planctomycetota</taxon>
        <taxon>Planctomycetia</taxon>
        <taxon>Planctomycetales</taxon>
        <taxon>Planctomycetaceae</taxon>
        <taxon>Gimesia</taxon>
    </lineage>
</organism>
<comment type="similarity">
    <text evidence="3 12">Belongs to the NadC/ModD family.</text>
</comment>
<feature type="binding site" evidence="13">
    <location>
        <begin position="303"/>
        <end position="305"/>
    </location>
    <ligand>
        <name>substrate</name>
    </ligand>
</feature>
<feature type="binding site" evidence="13">
    <location>
        <begin position="165"/>
        <end position="167"/>
    </location>
    <ligand>
        <name>substrate</name>
    </ligand>
</feature>
<feature type="binding site" evidence="13">
    <location>
        <position position="199"/>
    </location>
    <ligand>
        <name>substrate</name>
    </ligand>
</feature>
<dbReference type="Proteomes" id="UP000320421">
    <property type="component" value="Chromosome"/>
</dbReference>
<dbReference type="NCBIfam" id="TIGR00078">
    <property type="entry name" value="nadC"/>
    <property type="match status" value="1"/>
</dbReference>
<dbReference type="FunFam" id="3.90.1170.20:FF:000001">
    <property type="entry name" value="Nicotinate-nucleotide diphosphorylase (Carboxylating)"/>
    <property type="match status" value="1"/>
</dbReference>
<feature type="domain" description="Quinolinate phosphoribosyl transferase C-terminal" evidence="14">
    <location>
        <begin position="144"/>
        <end position="317"/>
    </location>
</feature>
<accession>A0A517PHM9</accession>
<evidence type="ECO:0000256" key="5">
    <source>
        <dbReference type="ARBA" id="ARBA00011944"/>
    </source>
</evidence>
<dbReference type="Pfam" id="PF01729">
    <property type="entry name" value="QRPTase_C"/>
    <property type="match status" value="1"/>
</dbReference>
<dbReference type="InterPro" id="IPR004393">
    <property type="entry name" value="NadC"/>
</dbReference>
<dbReference type="EMBL" id="CP036266">
    <property type="protein sequence ID" value="QDT18893.1"/>
    <property type="molecule type" value="Genomic_DNA"/>
</dbReference>
<dbReference type="SUPFAM" id="SSF51690">
    <property type="entry name" value="Nicotinate/Quinolinate PRTase C-terminal domain-like"/>
    <property type="match status" value="1"/>
</dbReference>
<evidence type="ECO:0000256" key="8">
    <source>
        <dbReference type="ARBA" id="ARBA00022679"/>
    </source>
</evidence>
<dbReference type="InterPro" id="IPR036068">
    <property type="entry name" value="Nicotinate_pribotase-like_C"/>
</dbReference>
<evidence type="ECO:0000256" key="11">
    <source>
        <dbReference type="ARBA" id="ARBA00069173"/>
    </source>
</evidence>
<keyword evidence="8 12" id="KW-0808">Transferase</keyword>
<evidence type="ECO:0000259" key="15">
    <source>
        <dbReference type="Pfam" id="PF02749"/>
    </source>
</evidence>